<dbReference type="InterPro" id="IPR000569">
    <property type="entry name" value="HECT_dom"/>
</dbReference>
<feature type="active site" description="Glycyl thioester intermediate" evidence="5">
    <location>
        <position position="1025"/>
    </location>
</feature>
<dbReference type="EC" id="2.3.2.26" evidence="2"/>
<sequence length="1057" mass="119959">MFFSGDSTTRKRVDLGGRSSKERDRQKLLEQTRLERNRRLYVRKQNQAAIKIQKCFRGRKAMETEHSKVREQFYGTYGRHLQNVDRHCFGPDSGFLRQLFFFFSARNAGDISVLMETCRLLHHLGQHSVLTASGYGTGDIVSLFAGMDYSFNHALVDYRVNQFAFACIQAVHQNRNHLKDQLLATPQESSETTTLLLEAVVLLIDPELPWVCKTVGYLLQRNAFTLLRELVLTGKDSTKICGSIGKVSSLERVLALIIPHIGQRACTCPNIDPRWSFSSQILTVPFLWHLFPYLKEVFATGGMSQHYIHQMALCVKDHTNVLPNDISIELPGYACLLGNILETAVVALSQPDCSFQMATDLAAVTTFLLEALPPRNSSSSTVGEEDITAGDDMMEIVLHRDLEQQITNAIDSRFLLQLTNALFKGITSVRGSHNEGLNDKEVAAVGAACAFLHVTFNTLPLERIMTVLAYRTELIPLLWNFMKRCHEMKKWPALAYLSGDGPGWLLPLAVFCPVYKHMLMIVDNEEFYEQEKPLSLKEMRYLIVILREALWQLLWVSPTAHSNIGKSVLKSSAHKKLSVEVIQHRVGNLVSEVLSQVHASMSFLHSANRNVQMLVIAAKIATLALGFCNQIVSVACFKTISFSLYSQAVTDGSRANEILKQAPFLVPFTSRVKIFHSQLAAVRQSHGSHGVFTRNRFRIRRDHILEDAYSQMSALSEEDLRGAIRVSFVNELGVEEAGIDGGGIFKDFMENITRAAFDVQYGLFKETADHLLYPNPGSGMIHEQHLQFFHFLGTLLAKAMFEGILVDIPFATFFLSKLKQKYNYLNDLPSLDPELYRHLIFLKHYEADISELELYFVIVNNEYGEQTEEELLPGGKNIRVTNENVITFIHLVSNHRLNFQIRQQSSHFLRGFQQLIQKDWIDMFNEHELQLLISGSLDSLDFDDLRHNTNYAGGYQREHYVIEMFWEVLKSFSLENQKKFLKFVTGCSRGPLLGFKYLEPLFCIQRAAGDSSDEALDRLPTSATCMNLLKLPPYRSKEHMSTKLLYAINAEAGFDLS</sequence>
<dbReference type="Gene3D" id="3.30.2410.10">
    <property type="entry name" value="Hect, E3 ligase catalytic domain"/>
    <property type="match status" value="1"/>
</dbReference>
<dbReference type="PROSITE" id="PS50096">
    <property type="entry name" value="IQ"/>
    <property type="match status" value="1"/>
</dbReference>
<dbReference type="CDD" id="cd00078">
    <property type="entry name" value="HECTc"/>
    <property type="match status" value="1"/>
</dbReference>
<evidence type="ECO:0000256" key="3">
    <source>
        <dbReference type="ARBA" id="ARBA00022679"/>
    </source>
</evidence>
<feature type="region of interest" description="Disordered" evidence="6">
    <location>
        <begin position="1"/>
        <end position="24"/>
    </location>
</feature>
<proteinExistence type="predicted"/>
<evidence type="ECO:0000256" key="6">
    <source>
        <dbReference type="SAM" id="MobiDB-lite"/>
    </source>
</evidence>
<feature type="domain" description="HECT" evidence="7">
    <location>
        <begin position="716"/>
        <end position="1057"/>
    </location>
</feature>
<accession>A0ABQ8IA70</accession>
<comment type="catalytic activity">
    <reaction evidence="1">
        <text>S-ubiquitinyl-[E2 ubiquitin-conjugating enzyme]-L-cysteine + [acceptor protein]-L-lysine = [E2 ubiquitin-conjugating enzyme]-L-cysteine + N(6)-ubiquitinyl-[acceptor protein]-L-lysine.</text>
        <dbReference type="EC" id="2.3.2.26"/>
    </reaction>
</comment>
<keyword evidence="4 5" id="KW-0833">Ubl conjugation pathway</keyword>
<dbReference type="Proteomes" id="UP000827721">
    <property type="component" value="Unassembled WGS sequence"/>
</dbReference>
<dbReference type="PANTHER" id="PTHR45700">
    <property type="entry name" value="UBIQUITIN-PROTEIN LIGASE E3C"/>
    <property type="match status" value="1"/>
</dbReference>
<reference evidence="8 9" key="1">
    <citation type="submission" date="2021-02" db="EMBL/GenBank/DDBJ databases">
        <title>Plant Genome Project.</title>
        <authorList>
            <person name="Zhang R.-G."/>
        </authorList>
    </citation>
    <scope>NUCLEOTIDE SEQUENCE [LARGE SCALE GENOMIC DNA]</scope>
    <source>
        <tissue evidence="8">Leaves</tissue>
    </source>
</reference>
<evidence type="ECO:0000256" key="2">
    <source>
        <dbReference type="ARBA" id="ARBA00012485"/>
    </source>
</evidence>
<dbReference type="Pfam" id="PF00632">
    <property type="entry name" value="HECT"/>
    <property type="match status" value="1"/>
</dbReference>
<keyword evidence="3" id="KW-0808">Transferase</keyword>
<evidence type="ECO:0000256" key="1">
    <source>
        <dbReference type="ARBA" id="ARBA00000885"/>
    </source>
</evidence>
<dbReference type="PANTHER" id="PTHR45700:SF6">
    <property type="entry name" value="E3 UBIQUITIN-PROTEIN LIGASE UPL6"/>
    <property type="match status" value="1"/>
</dbReference>
<evidence type="ECO:0000313" key="9">
    <source>
        <dbReference type="Proteomes" id="UP000827721"/>
    </source>
</evidence>
<evidence type="ECO:0000313" key="8">
    <source>
        <dbReference type="EMBL" id="KAH7573428.1"/>
    </source>
</evidence>
<gene>
    <name evidence="8" type="ORF">JRO89_XS03G0147300</name>
</gene>
<feature type="compositionally biased region" description="Basic and acidic residues" evidence="6">
    <location>
        <begin position="8"/>
        <end position="24"/>
    </location>
</feature>
<dbReference type="PROSITE" id="PS50237">
    <property type="entry name" value="HECT"/>
    <property type="match status" value="1"/>
</dbReference>
<dbReference type="Gene3D" id="3.90.1750.10">
    <property type="entry name" value="Hect, E3 ligase catalytic domains"/>
    <property type="match status" value="1"/>
</dbReference>
<dbReference type="Gene3D" id="3.30.2160.10">
    <property type="entry name" value="Hect, E3 ligase catalytic domain"/>
    <property type="match status" value="1"/>
</dbReference>
<dbReference type="EMBL" id="JAFEMO010000003">
    <property type="protein sequence ID" value="KAH7573428.1"/>
    <property type="molecule type" value="Genomic_DNA"/>
</dbReference>
<dbReference type="InterPro" id="IPR035983">
    <property type="entry name" value="Hect_E3_ubiquitin_ligase"/>
</dbReference>
<name>A0ABQ8IA70_9ROSI</name>
<protein>
    <recommendedName>
        <fullName evidence="2">HECT-type E3 ubiquitin transferase</fullName>
        <ecNumber evidence="2">2.3.2.26</ecNumber>
    </recommendedName>
</protein>
<dbReference type="SMART" id="SM00119">
    <property type="entry name" value="HECTc"/>
    <property type="match status" value="1"/>
</dbReference>
<keyword evidence="9" id="KW-1185">Reference proteome</keyword>
<comment type="caution">
    <text evidence="8">The sequence shown here is derived from an EMBL/GenBank/DDBJ whole genome shotgun (WGS) entry which is preliminary data.</text>
</comment>
<evidence type="ECO:0000259" key="7">
    <source>
        <dbReference type="PROSITE" id="PS50237"/>
    </source>
</evidence>
<evidence type="ECO:0000256" key="4">
    <source>
        <dbReference type="ARBA" id="ARBA00022786"/>
    </source>
</evidence>
<dbReference type="SUPFAM" id="SSF56204">
    <property type="entry name" value="Hect, E3 ligase catalytic domain"/>
    <property type="match status" value="1"/>
</dbReference>
<organism evidence="8 9">
    <name type="scientific">Xanthoceras sorbifolium</name>
    <dbReference type="NCBI Taxonomy" id="99658"/>
    <lineage>
        <taxon>Eukaryota</taxon>
        <taxon>Viridiplantae</taxon>
        <taxon>Streptophyta</taxon>
        <taxon>Embryophyta</taxon>
        <taxon>Tracheophyta</taxon>
        <taxon>Spermatophyta</taxon>
        <taxon>Magnoliopsida</taxon>
        <taxon>eudicotyledons</taxon>
        <taxon>Gunneridae</taxon>
        <taxon>Pentapetalae</taxon>
        <taxon>rosids</taxon>
        <taxon>malvids</taxon>
        <taxon>Sapindales</taxon>
        <taxon>Sapindaceae</taxon>
        <taxon>Xanthoceroideae</taxon>
        <taxon>Xanthoceras</taxon>
    </lineage>
</organism>
<dbReference type="CDD" id="cd23767">
    <property type="entry name" value="IQCD"/>
    <property type="match status" value="1"/>
</dbReference>
<evidence type="ECO:0000256" key="5">
    <source>
        <dbReference type="PROSITE-ProRule" id="PRU00104"/>
    </source>
</evidence>
<dbReference type="InterPro" id="IPR044611">
    <property type="entry name" value="E3A/B/C-like"/>
</dbReference>